<keyword evidence="6 8" id="KW-0443">Lipid metabolism</keyword>
<dbReference type="SMART" id="SM00149">
    <property type="entry name" value="PLCYc"/>
    <property type="match status" value="1"/>
</dbReference>
<name>A0A8T0JB11_CERPU</name>
<dbReference type="Pfam" id="PF00388">
    <property type="entry name" value="PI-PLC-X"/>
    <property type="match status" value="1"/>
</dbReference>
<dbReference type="Gene3D" id="3.20.20.190">
    <property type="entry name" value="Phosphatidylinositol (PI) phosphodiesterase"/>
    <property type="match status" value="1"/>
</dbReference>
<dbReference type="Gene3D" id="2.60.40.150">
    <property type="entry name" value="C2 domain"/>
    <property type="match status" value="1"/>
</dbReference>
<evidence type="ECO:0000256" key="4">
    <source>
        <dbReference type="ARBA" id="ARBA00022801"/>
    </source>
</evidence>
<dbReference type="GO" id="GO:0048015">
    <property type="term" value="P:phosphatidylinositol-mediated signaling"/>
    <property type="evidence" value="ECO:0007669"/>
    <property type="project" value="TreeGrafter"/>
</dbReference>
<feature type="compositionally biased region" description="Basic residues" evidence="9">
    <location>
        <begin position="422"/>
        <end position="434"/>
    </location>
</feature>
<dbReference type="AlphaFoldDB" id="A0A8T0JB11"/>
<gene>
    <name evidence="12" type="ORF">KC19_1G239900</name>
</gene>
<evidence type="ECO:0000256" key="3">
    <source>
        <dbReference type="ARBA" id="ARBA00012368"/>
    </source>
</evidence>
<comment type="caution">
    <text evidence="12">The sequence shown here is derived from an EMBL/GenBank/DDBJ whole genome shotgun (WGS) entry which is preliminary data.</text>
</comment>
<keyword evidence="13" id="KW-1185">Reference proteome</keyword>
<evidence type="ECO:0000256" key="5">
    <source>
        <dbReference type="ARBA" id="ARBA00022963"/>
    </source>
</evidence>
<dbReference type="SUPFAM" id="SSF49562">
    <property type="entry name" value="C2 domain (Calcium/lipid-binding domain, CaLB)"/>
    <property type="match status" value="1"/>
</dbReference>
<dbReference type="SMART" id="SM00239">
    <property type="entry name" value="C2"/>
    <property type="match status" value="1"/>
</dbReference>
<evidence type="ECO:0000313" key="12">
    <source>
        <dbReference type="EMBL" id="KAG0592292.1"/>
    </source>
</evidence>
<evidence type="ECO:0000259" key="11">
    <source>
        <dbReference type="PROSITE" id="PS50008"/>
    </source>
</evidence>
<dbReference type="InterPro" id="IPR000909">
    <property type="entry name" value="PLipase_C_PInositol-sp_X_dom"/>
</dbReference>
<dbReference type="GO" id="GO:0005886">
    <property type="term" value="C:plasma membrane"/>
    <property type="evidence" value="ECO:0007669"/>
    <property type="project" value="UniProtKB-SubCell"/>
</dbReference>
<dbReference type="InterPro" id="IPR035892">
    <property type="entry name" value="C2_domain_sf"/>
</dbReference>
<dbReference type="PANTHER" id="PTHR10336:SF36">
    <property type="entry name" value="1-PHOSPHATIDYLINOSITOL 4,5-BISPHOSPHATE PHOSPHODIESTERASE BETA-4"/>
    <property type="match status" value="1"/>
</dbReference>
<protein>
    <recommendedName>
        <fullName evidence="3 8">Phosphoinositide phospholipase C</fullName>
        <ecNumber evidence="3 8">3.1.4.11</ecNumber>
    </recommendedName>
</protein>
<dbReference type="Pfam" id="PF00168">
    <property type="entry name" value="C2"/>
    <property type="match status" value="1"/>
</dbReference>
<organism evidence="12 13">
    <name type="scientific">Ceratodon purpureus</name>
    <name type="common">Fire moss</name>
    <name type="synonym">Dicranum purpureum</name>
    <dbReference type="NCBI Taxonomy" id="3225"/>
    <lineage>
        <taxon>Eukaryota</taxon>
        <taxon>Viridiplantae</taxon>
        <taxon>Streptophyta</taxon>
        <taxon>Embryophyta</taxon>
        <taxon>Bryophyta</taxon>
        <taxon>Bryophytina</taxon>
        <taxon>Bryopsida</taxon>
        <taxon>Dicranidae</taxon>
        <taxon>Pseudoditrichales</taxon>
        <taxon>Ditrichaceae</taxon>
        <taxon>Ceratodon</taxon>
    </lineage>
</organism>
<comment type="catalytic activity">
    <reaction evidence="1 8">
        <text>a 1,2-diacyl-sn-glycero-3-phospho-(1D-myo-inositol-4,5-bisphosphate) + H2O = 1D-myo-inositol 1,4,5-trisphosphate + a 1,2-diacyl-sn-glycerol + H(+)</text>
        <dbReference type="Rhea" id="RHEA:33179"/>
        <dbReference type="ChEBI" id="CHEBI:15377"/>
        <dbReference type="ChEBI" id="CHEBI:15378"/>
        <dbReference type="ChEBI" id="CHEBI:17815"/>
        <dbReference type="ChEBI" id="CHEBI:58456"/>
        <dbReference type="ChEBI" id="CHEBI:203600"/>
        <dbReference type="EC" id="3.1.4.11"/>
    </reaction>
</comment>
<dbReference type="EMBL" id="CM026421">
    <property type="protein sequence ID" value="KAG0592292.1"/>
    <property type="molecule type" value="Genomic_DNA"/>
</dbReference>
<dbReference type="SUPFAM" id="SSF51695">
    <property type="entry name" value="PLC-like phosphodiesterases"/>
    <property type="match status" value="1"/>
</dbReference>
<dbReference type="InterPro" id="IPR017946">
    <property type="entry name" value="PLC-like_Pdiesterase_TIM-brl"/>
</dbReference>
<dbReference type="CDD" id="cd00275">
    <property type="entry name" value="C2_PLC_like"/>
    <property type="match status" value="1"/>
</dbReference>
<feature type="compositionally biased region" description="Low complexity" evidence="9">
    <location>
        <begin position="408"/>
        <end position="420"/>
    </location>
</feature>
<keyword evidence="5 8" id="KW-0442">Lipid degradation</keyword>
<dbReference type="GO" id="GO:0051209">
    <property type="term" value="P:release of sequestered calcium ion into cytosol"/>
    <property type="evidence" value="ECO:0007669"/>
    <property type="project" value="TreeGrafter"/>
</dbReference>
<evidence type="ECO:0000256" key="1">
    <source>
        <dbReference type="ARBA" id="ARBA00001195"/>
    </source>
</evidence>
<dbReference type="PROSITE" id="PS50007">
    <property type="entry name" value="PIPLC_X_DOMAIN"/>
    <property type="match status" value="1"/>
</dbReference>
<dbReference type="Pfam" id="PF00387">
    <property type="entry name" value="PI-PLC-Y"/>
    <property type="match status" value="1"/>
</dbReference>
<keyword evidence="4 8" id="KW-0378">Hydrolase</keyword>
<dbReference type="EC" id="3.1.4.11" evidence="3 8"/>
<sequence length="721" mass="81083">MIWWSSFFLVGRVCRLLAVCGFHLERRIESGVGREALERWLTCFFELCEVNSCVLCSCALSVGFSSLLVADNQLKECGCVCETGESWSTAMATTCHCLPPAVAPFHAVCQPPILVEDAFEKATRRGSAMNAADLATFMRNVQGERDVTEEEAGHLITTFLNSSAKTKSGHHLSIMRLSQRAPANSKHHSKREFQSSREQPATLDLPAFLKFLLNPELNGHRVEPSHTGLKPQPTEDMTAPLSHYYIFSSHNSYLTGNQLTSKCSSQPLVDALLSGCRVIELDCWDGKNGKIKVLHGGTLTKAVSFEECIMAIKENAFKVSDYPVILTIESHLSQEHQKNAAAKLKEILGDIMYIPSADDRPPVCFQSPDALKNRIIISDKPPGDSVADQVAEEPEYADNVIKETIQRSDSSGSLSEEGSSTRARRERKMHRRHSQAAERLAQKMASRRSGDEVIPKVHEFEELLYIYCQKPSEMKERQEKGGPLVAGERAIMANLSESQLDHLMKHHPNSLIEFTKANMGRMYPFGLRFDSSNADPMDAWKHGLQVAAVNMQGHDRPVWISQAFFSKNGGCGYVKKPDFLLPGSSVDPKSLQPRLELKVKVLLGTDWHRNYDVFKKPDYFVKVAVHGVDGDEVKKHTKVIKRSREPHWEDEEFEFRLKAPELAILRLEVREHDKFLRDDMVGQSCIPVTHLRQGIRAVKLESKKGDHRNSKLLCHFSMRPL</sequence>
<dbReference type="GO" id="GO:0016042">
    <property type="term" value="P:lipid catabolic process"/>
    <property type="evidence" value="ECO:0007669"/>
    <property type="project" value="UniProtKB-KW"/>
</dbReference>
<evidence type="ECO:0000256" key="8">
    <source>
        <dbReference type="RuleBase" id="RU361133"/>
    </source>
</evidence>
<dbReference type="PROSITE" id="PS50008">
    <property type="entry name" value="PIPLC_Y_DOMAIN"/>
    <property type="match status" value="1"/>
</dbReference>
<keyword evidence="7" id="KW-0807">Transducer</keyword>
<evidence type="ECO:0000256" key="9">
    <source>
        <dbReference type="SAM" id="MobiDB-lite"/>
    </source>
</evidence>
<dbReference type="Proteomes" id="UP000822688">
    <property type="component" value="Chromosome 1"/>
</dbReference>
<evidence type="ECO:0000313" key="13">
    <source>
        <dbReference type="Proteomes" id="UP000822688"/>
    </source>
</evidence>
<proteinExistence type="predicted"/>
<evidence type="ECO:0000259" key="10">
    <source>
        <dbReference type="PROSITE" id="PS50004"/>
    </source>
</evidence>
<dbReference type="PANTHER" id="PTHR10336">
    <property type="entry name" value="PHOSPHOINOSITIDE-SPECIFIC PHOSPHOLIPASE C FAMILY PROTEIN"/>
    <property type="match status" value="1"/>
</dbReference>
<feature type="region of interest" description="Disordered" evidence="9">
    <location>
        <begin position="397"/>
        <end position="450"/>
    </location>
</feature>
<accession>A0A8T0JB11</accession>
<feature type="region of interest" description="Disordered" evidence="9">
    <location>
        <begin position="179"/>
        <end position="198"/>
    </location>
</feature>
<dbReference type="FunFam" id="2.60.40.150:FF:000328">
    <property type="entry name" value="Phosphoinositide phospholipase C"/>
    <property type="match status" value="1"/>
</dbReference>
<evidence type="ECO:0000256" key="2">
    <source>
        <dbReference type="ARBA" id="ARBA00004202"/>
    </source>
</evidence>
<evidence type="ECO:0000256" key="6">
    <source>
        <dbReference type="ARBA" id="ARBA00023098"/>
    </source>
</evidence>
<evidence type="ECO:0000256" key="7">
    <source>
        <dbReference type="ARBA" id="ARBA00023224"/>
    </source>
</evidence>
<dbReference type="PROSITE" id="PS50004">
    <property type="entry name" value="C2"/>
    <property type="match status" value="1"/>
</dbReference>
<dbReference type="InterPro" id="IPR000008">
    <property type="entry name" value="C2_dom"/>
</dbReference>
<dbReference type="PRINTS" id="PR00390">
    <property type="entry name" value="PHPHLIPASEC"/>
</dbReference>
<feature type="domain" description="PI-PLC Y-box" evidence="11">
    <location>
        <begin position="492"/>
        <end position="580"/>
    </location>
</feature>
<dbReference type="SMART" id="SM00148">
    <property type="entry name" value="PLCXc"/>
    <property type="match status" value="1"/>
</dbReference>
<comment type="subcellular location">
    <subcellularLocation>
        <location evidence="2">Cell membrane</location>
        <topology evidence="2">Peripheral membrane protein</topology>
    </subcellularLocation>
</comment>
<dbReference type="InterPro" id="IPR001192">
    <property type="entry name" value="PI-PLC_fam"/>
</dbReference>
<dbReference type="Gene3D" id="1.10.238.10">
    <property type="entry name" value="EF-hand"/>
    <property type="match status" value="1"/>
</dbReference>
<reference evidence="12" key="1">
    <citation type="submission" date="2020-06" db="EMBL/GenBank/DDBJ databases">
        <title>WGS assembly of Ceratodon purpureus strain R40.</title>
        <authorList>
            <person name="Carey S.B."/>
            <person name="Jenkins J."/>
            <person name="Shu S."/>
            <person name="Lovell J.T."/>
            <person name="Sreedasyam A."/>
            <person name="Maumus F."/>
            <person name="Tiley G.P."/>
            <person name="Fernandez-Pozo N."/>
            <person name="Barry K."/>
            <person name="Chen C."/>
            <person name="Wang M."/>
            <person name="Lipzen A."/>
            <person name="Daum C."/>
            <person name="Saski C.A."/>
            <person name="Payton A.C."/>
            <person name="Mcbreen J.C."/>
            <person name="Conrad R.E."/>
            <person name="Kollar L.M."/>
            <person name="Olsson S."/>
            <person name="Huttunen S."/>
            <person name="Landis J.B."/>
            <person name="Wickett N.J."/>
            <person name="Johnson M.G."/>
            <person name="Rensing S.A."/>
            <person name="Grimwood J."/>
            <person name="Schmutz J."/>
            <person name="Mcdaniel S.F."/>
        </authorList>
    </citation>
    <scope>NUCLEOTIDE SEQUENCE</scope>
    <source>
        <strain evidence="12">R40</strain>
    </source>
</reference>
<dbReference type="GO" id="GO:0004435">
    <property type="term" value="F:phosphatidylinositol-4,5-bisphosphate phospholipase C activity"/>
    <property type="evidence" value="ECO:0007669"/>
    <property type="project" value="UniProtKB-EC"/>
</dbReference>
<feature type="domain" description="C2" evidence="10">
    <location>
        <begin position="576"/>
        <end position="702"/>
    </location>
</feature>
<dbReference type="InterPro" id="IPR001711">
    <property type="entry name" value="PLipase_C_Pinositol-sp_Y"/>
</dbReference>